<dbReference type="Proteomes" id="UP000009311">
    <property type="component" value="Unassembled WGS sequence"/>
</dbReference>
<gene>
    <name evidence="1" type="ORF">BN53_00010</name>
</gene>
<sequence>MKYDQMIEEILSAIGGEKTFLLLYTVPLVYVLY</sequence>
<accession>I7LAA2</accession>
<dbReference type="AlphaFoldDB" id="I7LAA2"/>
<evidence type="ECO:0000313" key="1">
    <source>
        <dbReference type="EMBL" id="CCI84506.1"/>
    </source>
</evidence>
<protein>
    <submittedName>
        <fullName evidence="1">Uncharacterized protein</fullName>
    </submittedName>
</protein>
<name>I7LAA2_9LACO</name>
<comment type="caution">
    <text evidence="1">The sequence shown here is derived from an EMBL/GenBank/DDBJ whole genome shotgun (WGS) entry which is preliminary data.</text>
</comment>
<dbReference type="EMBL" id="CAKD01000005">
    <property type="protein sequence ID" value="CCI84506.1"/>
    <property type="molecule type" value="Genomic_DNA"/>
</dbReference>
<evidence type="ECO:0000313" key="2">
    <source>
        <dbReference type="Proteomes" id="UP000009311"/>
    </source>
</evidence>
<organism evidence="1 2">
    <name type="scientific">Lactobacillus pasteurii DSM 23907 = CRBIP 24.76</name>
    <dbReference type="NCBI Taxonomy" id="1423790"/>
    <lineage>
        <taxon>Bacteria</taxon>
        <taxon>Bacillati</taxon>
        <taxon>Bacillota</taxon>
        <taxon>Bacilli</taxon>
        <taxon>Lactobacillales</taxon>
        <taxon>Lactobacillaceae</taxon>
        <taxon>Lactobacillus</taxon>
    </lineage>
</organism>
<dbReference type="STRING" id="1423790.BN53_00010"/>
<proteinExistence type="predicted"/>
<keyword evidence="2" id="KW-1185">Reference proteome</keyword>
<reference evidence="1 2" key="1">
    <citation type="submission" date="2012-06" db="EMBL/GenBank/DDBJ databases">
        <title>Draft Genome Sequence of Lactobacillus pasteurii CRBIP 24.76T.</title>
        <authorList>
            <person name="Cousin S."/>
            <person name="Bouchier C."/>
            <person name="Loux V."/>
            <person name="Ma L."/>
            <person name="Creno S."/>
            <person name="Bizet C."/>
            <person name="Clermont D."/>
        </authorList>
    </citation>
    <scope>NUCLEOTIDE SEQUENCE [LARGE SCALE GENOMIC DNA]</scope>
    <source>
        <strain evidence="2">CRBIP 24.76T</strain>
    </source>
</reference>